<dbReference type="EMBL" id="NPIC01000017">
    <property type="protein sequence ID" value="RDL29956.1"/>
    <property type="molecule type" value="Genomic_DNA"/>
</dbReference>
<proteinExistence type="predicted"/>
<comment type="caution">
    <text evidence="2">The sequence shown here is derived from an EMBL/GenBank/DDBJ whole genome shotgun (WGS) entry which is preliminary data.</text>
</comment>
<sequence length="442" mass="48078">MSQCKSTIGATNARIIGIVRALSPRDEIHVLQSDQSILPGALKATPKEAFKQGGSPDGTGLPRIGDRATSLYNRLTQGHDSNISTVGLGEDPHTSRGKDGYNSLQHILKSKKEDLTTLRVELEENQYTHLTRSQLQLIRHQSTAHNVKTTVRSSRIKTTNGPAYNQDNKKFVTRERSINTTLPSTPSVRRSSSIRKAQDEDKLDPSQPAPSKLSQHTRKRPAATQISEQLSLQLETPVAKRPLTESISTSSLPTPPTSPPNPMSTQQKKSGGNRKDKGNCGDIQAPSISTLTSTSKFLMEPSSSFTTIARKRFVIENNTSRGPTNNRNSSKRQSKSIAERIAYAFVEDPFTPSTMTTPQEIWERRYNTPAQAAERGMARTAPAANLGPPAHFAAHQTPSSGASIANFPTLAPSLAASALTTAASAMVSKQKEMKGLQQIIRQ</sequence>
<feature type="region of interest" description="Disordered" evidence="1">
    <location>
        <begin position="141"/>
        <end position="287"/>
    </location>
</feature>
<gene>
    <name evidence="2" type="ORF">BP5553_10583</name>
</gene>
<feature type="compositionally biased region" description="Polar residues" evidence="1">
    <location>
        <begin position="224"/>
        <end position="234"/>
    </location>
</feature>
<feature type="compositionally biased region" description="Polar residues" evidence="1">
    <location>
        <begin position="141"/>
        <end position="166"/>
    </location>
</feature>
<dbReference type="AlphaFoldDB" id="A0A370T8Z3"/>
<evidence type="ECO:0000313" key="3">
    <source>
        <dbReference type="Proteomes" id="UP000254866"/>
    </source>
</evidence>
<evidence type="ECO:0000256" key="1">
    <source>
        <dbReference type="SAM" id="MobiDB-lite"/>
    </source>
</evidence>
<feature type="compositionally biased region" description="Pro residues" evidence="1">
    <location>
        <begin position="253"/>
        <end position="262"/>
    </location>
</feature>
<dbReference type="Proteomes" id="UP000254866">
    <property type="component" value="Unassembled WGS sequence"/>
</dbReference>
<organism evidence="2 3">
    <name type="scientific">Venustampulla echinocandica</name>
    <dbReference type="NCBI Taxonomy" id="2656787"/>
    <lineage>
        <taxon>Eukaryota</taxon>
        <taxon>Fungi</taxon>
        <taxon>Dikarya</taxon>
        <taxon>Ascomycota</taxon>
        <taxon>Pezizomycotina</taxon>
        <taxon>Leotiomycetes</taxon>
        <taxon>Helotiales</taxon>
        <taxon>Pleuroascaceae</taxon>
        <taxon>Venustampulla</taxon>
    </lineage>
</organism>
<accession>A0A370T8Z3</accession>
<feature type="compositionally biased region" description="Polar residues" evidence="1">
    <location>
        <begin position="178"/>
        <end position="195"/>
    </location>
</feature>
<feature type="compositionally biased region" description="Basic and acidic residues" evidence="1">
    <location>
        <begin position="167"/>
        <end position="177"/>
    </location>
</feature>
<keyword evidence="3" id="KW-1185">Reference proteome</keyword>
<reference evidence="2 3" key="1">
    <citation type="journal article" date="2018" name="IMA Fungus">
        <title>IMA Genome-F 9: Draft genome sequence of Annulohypoxylon stygium, Aspergillus mulundensis, Berkeleyomyces basicola (syn. Thielaviopsis basicola), Ceratocystis smalleyi, two Cercospora beticola strains, Coleophoma cylindrospora, Fusarium fracticaudum, Phialophora cf. hyalina, and Morchella septimelata.</title>
        <authorList>
            <person name="Wingfield B.D."/>
            <person name="Bills G.F."/>
            <person name="Dong Y."/>
            <person name="Huang W."/>
            <person name="Nel W.J."/>
            <person name="Swalarsk-Parry B.S."/>
            <person name="Vaghefi N."/>
            <person name="Wilken P.M."/>
            <person name="An Z."/>
            <person name="de Beer Z.W."/>
            <person name="De Vos L."/>
            <person name="Chen L."/>
            <person name="Duong T.A."/>
            <person name="Gao Y."/>
            <person name="Hammerbacher A."/>
            <person name="Kikkert J.R."/>
            <person name="Li Y."/>
            <person name="Li H."/>
            <person name="Li K."/>
            <person name="Li Q."/>
            <person name="Liu X."/>
            <person name="Ma X."/>
            <person name="Naidoo K."/>
            <person name="Pethybridge S.J."/>
            <person name="Sun J."/>
            <person name="Steenkamp E.T."/>
            <person name="van der Nest M.A."/>
            <person name="van Wyk S."/>
            <person name="Wingfield M.J."/>
            <person name="Xiong C."/>
            <person name="Yue Q."/>
            <person name="Zhang X."/>
        </authorList>
    </citation>
    <scope>NUCLEOTIDE SEQUENCE [LARGE SCALE GENOMIC DNA]</scope>
    <source>
        <strain evidence="2 3">BP 5553</strain>
    </source>
</reference>
<name>A0A370T8Z3_9HELO</name>
<feature type="region of interest" description="Disordered" evidence="1">
    <location>
        <begin position="316"/>
        <end position="335"/>
    </location>
</feature>
<dbReference type="RefSeq" id="XP_031864646.1">
    <property type="nucleotide sequence ID" value="XM_032019206.1"/>
</dbReference>
<evidence type="ECO:0000313" key="2">
    <source>
        <dbReference type="EMBL" id="RDL29956.1"/>
    </source>
</evidence>
<protein>
    <submittedName>
        <fullName evidence="2">Uncharacterized protein</fullName>
    </submittedName>
</protein>
<dbReference type="GeneID" id="43603432"/>